<proteinExistence type="predicted"/>
<feature type="compositionally biased region" description="Low complexity" evidence="1">
    <location>
        <begin position="18"/>
        <end position="38"/>
    </location>
</feature>
<dbReference type="WBParaSite" id="MBELARI_LOCUS6505">
    <property type="protein sequence ID" value="MBELARI_LOCUS6505"/>
    <property type="gene ID" value="MBELARI_LOCUS6505"/>
</dbReference>
<protein>
    <submittedName>
        <fullName evidence="3">Uncharacterized protein</fullName>
    </submittedName>
</protein>
<evidence type="ECO:0000313" key="3">
    <source>
        <dbReference type="WBParaSite" id="MBELARI_LOCUS6505"/>
    </source>
</evidence>
<organism evidence="2 3">
    <name type="scientific">Mesorhabditis belari</name>
    <dbReference type="NCBI Taxonomy" id="2138241"/>
    <lineage>
        <taxon>Eukaryota</taxon>
        <taxon>Metazoa</taxon>
        <taxon>Ecdysozoa</taxon>
        <taxon>Nematoda</taxon>
        <taxon>Chromadorea</taxon>
        <taxon>Rhabditida</taxon>
        <taxon>Rhabditina</taxon>
        <taxon>Rhabditomorpha</taxon>
        <taxon>Rhabditoidea</taxon>
        <taxon>Rhabditidae</taxon>
        <taxon>Mesorhabditinae</taxon>
        <taxon>Mesorhabditis</taxon>
    </lineage>
</organism>
<accession>A0AAF3JAC4</accession>
<evidence type="ECO:0000256" key="1">
    <source>
        <dbReference type="SAM" id="MobiDB-lite"/>
    </source>
</evidence>
<name>A0AAF3JAC4_9BILA</name>
<reference evidence="3" key="1">
    <citation type="submission" date="2024-02" db="UniProtKB">
        <authorList>
            <consortium name="WormBaseParasite"/>
        </authorList>
    </citation>
    <scope>IDENTIFICATION</scope>
</reference>
<dbReference type="AlphaFoldDB" id="A0AAF3JAC4"/>
<keyword evidence="2" id="KW-1185">Reference proteome</keyword>
<evidence type="ECO:0000313" key="2">
    <source>
        <dbReference type="Proteomes" id="UP000887575"/>
    </source>
</evidence>
<feature type="region of interest" description="Disordered" evidence="1">
    <location>
        <begin position="16"/>
        <end position="38"/>
    </location>
</feature>
<sequence length="75" mass="8368">MLLHASLLRKFYKFRGTRSSSSDSRSRCSSCGSMMVGSMSSKTQSVPIHHTNSLPSLIFHTPKFSMKKIPSTVFL</sequence>
<dbReference type="Proteomes" id="UP000887575">
    <property type="component" value="Unassembled WGS sequence"/>
</dbReference>